<sequence>MIIIRFWLEQLFNCAFKEAEFENIIFNPEMINLLFDNDKTIPKQFHVGKSTIQTKDEKFQDFLNFGLTRFAVYELFSFFDKSDIPEQYTDILFNIIIKDGNKLPHVCFGIFKSSKLYDRIIEYITTSKDLTKMVPFITLFCDSFDVPKPPEKSENAKIDGDSTKYKIVNLYNPKVKFLLLISGTRDFFFVYIEKKIED</sequence>
<gene>
    <name evidence="1" type="ORF">MENT_LOCUS4882</name>
</gene>
<organism evidence="1 2">
    <name type="scientific">Meloidogyne enterolobii</name>
    <name type="common">Root-knot nematode worm</name>
    <name type="synonym">Meloidogyne mayaguensis</name>
    <dbReference type="NCBI Taxonomy" id="390850"/>
    <lineage>
        <taxon>Eukaryota</taxon>
        <taxon>Metazoa</taxon>
        <taxon>Ecdysozoa</taxon>
        <taxon>Nematoda</taxon>
        <taxon>Chromadorea</taxon>
        <taxon>Rhabditida</taxon>
        <taxon>Tylenchina</taxon>
        <taxon>Tylenchomorpha</taxon>
        <taxon>Tylenchoidea</taxon>
        <taxon>Meloidogynidae</taxon>
        <taxon>Meloidogyninae</taxon>
        <taxon>Meloidogyne</taxon>
    </lineage>
</organism>
<proteinExistence type="predicted"/>
<comment type="caution">
    <text evidence="1">The sequence shown here is derived from an EMBL/GenBank/DDBJ whole genome shotgun (WGS) entry which is preliminary data.</text>
</comment>
<accession>A0A6V7TV30</accession>
<dbReference type="Proteomes" id="UP000580250">
    <property type="component" value="Unassembled WGS sequence"/>
</dbReference>
<evidence type="ECO:0000313" key="1">
    <source>
        <dbReference type="EMBL" id="CAD2135885.1"/>
    </source>
</evidence>
<name>A0A6V7TV30_MELEN</name>
<reference evidence="1 2" key="1">
    <citation type="submission" date="2020-08" db="EMBL/GenBank/DDBJ databases">
        <authorList>
            <person name="Koutsovoulos G."/>
            <person name="Danchin GJ E."/>
        </authorList>
    </citation>
    <scope>NUCLEOTIDE SEQUENCE [LARGE SCALE GENOMIC DNA]</scope>
</reference>
<evidence type="ECO:0000313" key="2">
    <source>
        <dbReference type="Proteomes" id="UP000580250"/>
    </source>
</evidence>
<dbReference type="AlphaFoldDB" id="A0A6V7TV30"/>
<dbReference type="EMBL" id="CAJEWN010000017">
    <property type="protein sequence ID" value="CAD2135885.1"/>
    <property type="molecule type" value="Genomic_DNA"/>
</dbReference>
<protein>
    <submittedName>
        <fullName evidence="1">Uncharacterized protein</fullName>
    </submittedName>
</protein>